<proteinExistence type="predicted"/>
<keyword evidence="2" id="KW-1185">Reference proteome</keyword>
<name>A0ABV9T1B2_9BACT</name>
<comment type="caution">
    <text evidence="1">The sequence shown here is derived from an EMBL/GenBank/DDBJ whole genome shotgun (WGS) entry which is preliminary data.</text>
</comment>
<dbReference type="RefSeq" id="WP_377064963.1">
    <property type="nucleotide sequence ID" value="NZ_JBHSJJ010000006.1"/>
</dbReference>
<evidence type="ECO:0000313" key="1">
    <source>
        <dbReference type="EMBL" id="MFC4872512.1"/>
    </source>
</evidence>
<evidence type="ECO:0008006" key="3">
    <source>
        <dbReference type="Google" id="ProtNLM"/>
    </source>
</evidence>
<accession>A0ABV9T1B2</accession>
<gene>
    <name evidence="1" type="ORF">ACFPFU_12505</name>
</gene>
<reference evidence="2" key="1">
    <citation type="journal article" date="2019" name="Int. J. Syst. Evol. Microbiol.">
        <title>The Global Catalogue of Microorganisms (GCM) 10K type strain sequencing project: providing services to taxonomists for standard genome sequencing and annotation.</title>
        <authorList>
            <consortium name="The Broad Institute Genomics Platform"/>
            <consortium name="The Broad Institute Genome Sequencing Center for Infectious Disease"/>
            <person name="Wu L."/>
            <person name="Ma J."/>
        </authorList>
    </citation>
    <scope>NUCLEOTIDE SEQUENCE [LARGE SCALE GENOMIC DNA]</scope>
    <source>
        <strain evidence="2">CGMCC 4.7466</strain>
    </source>
</reference>
<organism evidence="1 2">
    <name type="scientific">Negadavirga shengliensis</name>
    <dbReference type="NCBI Taxonomy" id="1389218"/>
    <lineage>
        <taxon>Bacteria</taxon>
        <taxon>Pseudomonadati</taxon>
        <taxon>Bacteroidota</taxon>
        <taxon>Cytophagia</taxon>
        <taxon>Cytophagales</taxon>
        <taxon>Cyclobacteriaceae</taxon>
        <taxon>Negadavirga</taxon>
    </lineage>
</organism>
<dbReference type="InterPro" id="IPR023614">
    <property type="entry name" value="Porin_dom_sf"/>
</dbReference>
<protein>
    <recommendedName>
        <fullName evidence="3">Outer membrane porin, OprD family</fullName>
    </recommendedName>
</protein>
<sequence length="472" mass="54169">MKKERCCLRIARETGLLWLVLFFPVMLQAQEKHYTADSVTGHGKLASLIKSGEFEFHMRSFYMQTINKGDLMDYASWAQGAGLGYYSPSFKGFHVGFSGFFVFQVFENNLRVTDPRTGSINRYEILLYDMNDYKNRKSLDRLEHLYLSYLRKNFHAVFGRQKVNTPLLNEQDNRMRPNVFSGLTLHFHPGKWSYTTAWYSHLTMRGTVDWYTIGNSFGVYPFGRNTFGTTSDYKGNIKSKGIGVLGISWVGDRSEKAQVWNYTAENVFNLSFGQLEKKMDFGKTGLELGAQGFYQMALNEGGNPDSGKTYIMPGEKSHGYGFKVGFSNKSHGFSLNMLRIGSNGRFLFPREWGRENFFASLPRERFEGNGDVSAWTIKYSWSSAMDRLKGNVGMSSVRGPDLNSFYLNKYGIPSYYHFSGSLDYAFSGYLEGMDLKLLVVNKTARHPGEVPDRFRINRVDLWNLNLIMDFRF</sequence>
<evidence type="ECO:0000313" key="2">
    <source>
        <dbReference type="Proteomes" id="UP001595818"/>
    </source>
</evidence>
<dbReference type="EMBL" id="JBHSJJ010000006">
    <property type="protein sequence ID" value="MFC4872512.1"/>
    <property type="molecule type" value="Genomic_DNA"/>
</dbReference>
<dbReference type="Gene3D" id="2.40.160.10">
    <property type="entry name" value="Porin"/>
    <property type="match status" value="1"/>
</dbReference>
<dbReference type="Proteomes" id="UP001595818">
    <property type="component" value="Unassembled WGS sequence"/>
</dbReference>